<keyword evidence="3" id="KW-1185">Reference proteome</keyword>
<organism evidence="2 3">
    <name type="scientific">Enterococcus diestrammenae</name>
    <dbReference type="NCBI Taxonomy" id="1155073"/>
    <lineage>
        <taxon>Bacteria</taxon>
        <taxon>Bacillati</taxon>
        <taxon>Bacillota</taxon>
        <taxon>Bacilli</taxon>
        <taxon>Lactobacillales</taxon>
        <taxon>Enterococcaceae</taxon>
        <taxon>Enterococcus</taxon>
    </lineage>
</organism>
<protein>
    <submittedName>
        <fullName evidence="2">Uncharacterized protein</fullName>
    </submittedName>
</protein>
<dbReference type="Proteomes" id="UP001429357">
    <property type="component" value="Unassembled WGS sequence"/>
</dbReference>
<gene>
    <name evidence="2" type="ORF">BAU18_000732</name>
</gene>
<sequence>MLPLSGDLVMEKKHRYLITVITILTLVHMVFCTFYPRIYGYFNTQDLLPSFLTVLLVIRVLFFAGVAFCGFLAIKDRSNKVLPFYLILFFFNLIIPAIFR</sequence>
<evidence type="ECO:0000313" key="3">
    <source>
        <dbReference type="Proteomes" id="UP001429357"/>
    </source>
</evidence>
<keyword evidence="1" id="KW-1133">Transmembrane helix</keyword>
<accession>A0ABV0EZC1</accession>
<feature type="transmembrane region" description="Helical" evidence="1">
    <location>
        <begin position="81"/>
        <end position="99"/>
    </location>
</feature>
<name>A0ABV0EZC1_9ENTE</name>
<reference evidence="2 3" key="2">
    <citation type="submission" date="2024-02" db="EMBL/GenBank/DDBJ databases">
        <title>The Genome Sequence of Enterococcus diestrammenae JM9A.</title>
        <authorList>
            <person name="Earl A."/>
            <person name="Manson A."/>
            <person name="Gilmore M."/>
            <person name="Sanders J."/>
            <person name="Shea T."/>
            <person name="Howe W."/>
            <person name="Livny J."/>
            <person name="Cuomo C."/>
            <person name="Neafsey D."/>
            <person name="Birren B."/>
        </authorList>
    </citation>
    <scope>NUCLEOTIDE SEQUENCE [LARGE SCALE GENOMIC DNA]</scope>
    <source>
        <strain evidence="2 3">JM9A</strain>
    </source>
</reference>
<keyword evidence="1" id="KW-0472">Membrane</keyword>
<comment type="caution">
    <text evidence="2">The sequence shown here is derived from an EMBL/GenBank/DDBJ whole genome shotgun (WGS) entry which is preliminary data.</text>
</comment>
<keyword evidence="1" id="KW-0812">Transmembrane</keyword>
<proteinExistence type="predicted"/>
<evidence type="ECO:0000256" key="1">
    <source>
        <dbReference type="SAM" id="Phobius"/>
    </source>
</evidence>
<reference evidence="3" key="1">
    <citation type="submission" date="2016-06" db="EMBL/GenBank/DDBJ databases">
        <title>Four novel species of enterococci isolated from chicken manure.</title>
        <authorList>
            <person name="Van Tyne D."/>
        </authorList>
    </citation>
    <scope>NUCLEOTIDE SEQUENCE [LARGE SCALE GENOMIC DNA]</scope>
    <source>
        <strain evidence="3">JM9A</strain>
    </source>
</reference>
<feature type="transmembrane region" description="Helical" evidence="1">
    <location>
        <begin position="50"/>
        <end position="74"/>
    </location>
</feature>
<feature type="transmembrane region" description="Helical" evidence="1">
    <location>
        <begin position="16"/>
        <end position="38"/>
    </location>
</feature>
<evidence type="ECO:0000313" key="2">
    <source>
        <dbReference type="EMBL" id="MEO1781153.1"/>
    </source>
</evidence>
<dbReference type="EMBL" id="MAEI02000001">
    <property type="protein sequence ID" value="MEO1781153.1"/>
    <property type="molecule type" value="Genomic_DNA"/>
</dbReference>